<dbReference type="EMBL" id="JABSTR010000004">
    <property type="protein sequence ID" value="KAH9367598.1"/>
    <property type="molecule type" value="Genomic_DNA"/>
</dbReference>
<dbReference type="Proteomes" id="UP000821853">
    <property type="component" value="Chromosome 2"/>
</dbReference>
<dbReference type="VEuPathDB" id="VectorBase:HLOH_055114"/>
<name>A0A9J6FMZ2_HAELO</name>
<comment type="caution">
    <text evidence="1">The sequence shown here is derived from an EMBL/GenBank/DDBJ whole genome shotgun (WGS) entry which is preliminary data.</text>
</comment>
<organism evidence="1 2">
    <name type="scientific">Haemaphysalis longicornis</name>
    <name type="common">Bush tick</name>
    <dbReference type="NCBI Taxonomy" id="44386"/>
    <lineage>
        <taxon>Eukaryota</taxon>
        <taxon>Metazoa</taxon>
        <taxon>Ecdysozoa</taxon>
        <taxon>Arthropoda</taxon>
        <taxon>Chelicerata</taxon>
        <taxon>Arachnida</taxon>
        <taxon>Acari</taxon>
        <taxon>Parasitiformes</taxon>
        <taxon>Ixodida</taxon>
        <taxon>Ixodoidea</taxon>
        <taxon>Ixodidae</taxon>
        <taxon>Haemaphysalinae</taxon>
        <taxon>Haemaphysalis</taxon>
    </lineage>
</organism>
<dbReference type="OrthoDB" id="6771146at2759"/>
<accession>A0A9J6FMZ2</accession>
<proteinExistence type="predicted"/>
<gene>
    <name evidence="1" type="ORF">HPB48_009969</name>
</gene>
<evidence type="ECO:0000313" key="2">
    <source>
        <dbReference type="Proteomes" id="UP000821853"/>
    </source>
</evidence>
<protein>
    <submittedName>
        <fullName evidence="1">Uncharacterized protein</fullName>
    </submittedName>
</protein>
<keyword evidence="2" id="KW-1185">Reference proteome</keyword>
<evidence type="ECO:0000313" key="1">
    <source>
        <dbReference type="EMBL" id="KAH9367598.1"/>
    </source>
</evidence>
<reference evidence="1 2" key="1">
    <citation type="journal article" date="2020" name="Cell">
        <title>Large-Scale Comparative Analyses of Tick Genomes Elucidate Their Genetic Diversity and Vector Capacities.</title>
        <authorList>
            <consortium name="Tick Genome and Microbiome Consortium (TIGMIC)"/>
            <person name="Jia N."/>
            <person name="Wang J."/>
            <person name="Shi W."/>
            <person name="Du L."/>
            <person name="Sun Y."/>
            <person name="Zhan W."/>
            <person name="Jiang J.F."/>
            <person name="Wang Q."/>
            <person name="Zhang B."/>
            <person name="Ji P."/>
            <person name="Bell-Sakyi L."/>
            <person name="Cui X.M."/>
            <person name="Yuan T.T."/>
            <person name="Jiang B.G."/>
            <person name="Yang W.F."/>
            <person name="Lam T.T."/>
            <person name="Chang Q.C."/>
            <person name="Ding S.J."/>
            <person name="Wang X.J."/>
            <person name="Zhu J.G."/>
            <person name="Ruan X.D."/>
            <person name="Zhao L."/>
            <person name="Wei J.T."/>
            <person name="Ye R.Z."/>
            <person name="Que T.C."/>
            <person name="Du C.H."/>
            <person name="Zhou Y.H."/>
            <person name="Cheng J.X."/>
            <person name="Dai P.F."/>
            <person name="Guo W.B."/>
            <person name="Han X.H."/>
            <person name="Huang E.J."/>
            <person name="Li L.F."/>
            <person name="Wei W."/>
            <person name="Gao Y.C."/>
            <person name="Liu J.Z."/>
            <person name="Shao H.Z."/>
            <person name="Wang X."/>
            <person name="Wang C.C."/>
            <person name="Yang T.C."/>
            <person name="Huo Q.B."/>
            <person name="Li W."/>
            <person name="Chen H.Y."/>
            <person name="Chen S.E."/>
            <person name="Zhou L.G."/>
            <person name="Ni X.B."/>
            <person name="Tian J.H."/>
            <person name="Sheng Y."/>
            <person name="Liu T."/>
            <person name="Pan Y.S."/>
            <person name="Xia L.Y."/>
            <person name="Li J."/>
            <person name="Zhao F."/>
            <person name="Cao W.C."/>
        </authorList>
    </citation>
    <scope>NUCLEOTIDE SEQUENCE [LARGE SCALE GENOMIC DNA]</scope>
    <source>
        <strain evidence="1">HaeL-2018</strain>
    </source>
</reference>
<dbReference type="AlphaFoldDB" id="A0A9J6FMZ2"/>
<sequence>MQLFAYPPKLSIVYQHPVDSSRPLFLILDPVHILKSARNDWLNQKNSGQCMYFPDATSNDERPPILTAPFKTLRDLHKAEQNELLKLAPTLSLEALNLTTLERQDVKLALRVFSPSTVAALNTSSAQHAEETSKFISRVLDWWRVVNVKTP</sequence>